<dbReference type="AlphaFoldDB" id="A0ABD3K9X0"/>
<dbReference type="InterPro" id="IPR003591">
    <property type="entry name" value="Leu-rich_rpt_typical-subtyp"/>
</dbReference>
<sequence>MGDIKSLLSKLTWLSWSHCPSKLNAINLCLKKLVVLELSQSNMMEDWIGWEPCLVSKNLKVIQITGCPSFKRIPNFLKCLNLKKLVLQHCGALLAVDGSLAKLASLKHLEISSSEYPPSEDCEIFVVPYALGGLKSLSTLKIKGMHVQELHHSLGEMTCLEYLSLECCRMPRPLPKSIGKLKSLLELELGGTEIRGLPHSIGDLKMLRKMSLVETRIDKLPDQMGGLESLHELDLRETSITELPASIGNLKELEILHLTYSEIRELPKTIGMLENLKVLEALGCRNLKGDIPSEIGCLSFFRILNLSLSNIRTLPVTMNQLSHLQTLDLSLCHELEHLL</sequence>
<comment type="caution">
    <text evidence="4">The sequence shown here is derived from an EMBL/GenBank/DDBJ whole genome shotgun (WGS) entry which is preliminary data.</text>
</comment>
<reference evidence="4 5" key="1">
    <citation type="submission" date="2024-11" db="EMBL/GenBank/DDBJ databases">
        <title>Chromosome-level genome assembly of Eucalyptus globulus Labill. provides insights into its genome evolution.</title>
        <authorList>
            <person name="Li X."/>
        </authorList>
    </citation>
    <scope>NUCLEOTIDE SEQUENCE [LARGE SCALE GENOMIC DNA]</scope>
    <source>
        <strain evidence="4">CL2024</strain>
        <tissue evidence="4">Fresh tender leaves</tissue>
    </source>
</reference>
<protein>
    <recommendedName>
        <fullName evidence="3">Disease resistance R13L4/SHOC-2-like LRR domain-containing protein</fullName>
    </recommendedName>
</protein>
<dbReference type="Pfam" id="PF23598">
    <property type="entry name" value="LRR_14"/>
    <property type="match status" value="1"/>
</dbReference>
<organism evidence="4 5">
    <name type="scientific">Eucalyptus globulus</name>
    <name type="common">Tasmanian blue gum</name>
    <dbReference type="NCBI Taxonomy" id="34317"/>
    <lineage>
        <taxon>Eukaryota</taxon>
        <taxon>Viridiplantae</taxon>
        <taxon>Streptophyta</taxon>
        <taxon>Embryophyta</taxon>
        <taxon>Tracheophyta</taxon>
        <taxon>Spermatophyta</taxon>
        <taxon>Magnoliopsida</taxon>
        <taxon>eudicotyledons</taxon>
        <taxon>Gunneridae</taxon>
        <taxon>Pentapetalae</taxon>
        <taxon>rosids</taxon>
        <taxon>malvids</taxon>
        <taxon>Myrtales</taxon>
        <taxon>Myrtaceae</taxon>
        <taxon>Myrtoideae</taxon>
        <taxon>Eucalypteae</taxon>
        <taxon>Eucalyptus</taxon>
    </lineage>
</organism>
<evidence type="ECO:0000256" key="1">
    <source>
        <dbReference type="ARBA" id="ARBA00022614"/>
    </source>
</evidence>
<gene>
    <name evidence="4" type="ORF">ACJRO7_025709</name>
</gene>
<evidence type="ECO:0000259" key="3">
    <source>
        <dbReference type="Pfam" id="PF23598"/>
    </source>
</evidence>
<feature type="domain" description="Disease resistance R13L4/SHOC-2-like LRR" evidence="3">
    <location>
        <begin position="200"/>
        <end position="283"/>
    </location>
</feature>
<evidence type="ECO:0000313" key="4">
    <source>
        <dbReference type="EMBL" id="KAL3736820.1"/>
    </source>
</evidence>
<dbReference type="InterPro" id="IPR032675">
    <property type="entry name" value="LRR_dom_sf"/>
</dbReference>
<keyword evidence="1" id="KW-0433">Leucine-rich repeat</keyword>
<dbReference type="SMART" id="SM00369">
    <property type="entry name" value="LRR_TYP"/>
    <property type="match status" value="4"/>
</dbReference>
<dbReference type="SUPFAM" id="SSF52058">
    <property type="entry name" value="L domain-like"/>
    <property type="match status" value="1"/>
</dbReference>
<evidence type="ECO:0000313" key="5">
    <source>
        <dbReference type="Proteomes" id="UP001634007"/>
    </source>
</evidence>
<dbReference type="InterPro" id="IPR055414">
    <property type="entry name" value="LRR_R13L4/SHOC2-like"/>
</dbReference>
<keyword evidence="2" id="KW-0677">Repeat</keyword>
<dbReference type="Proteomes" id="UP001634007">
    <property type="component" value="Unassembled WGS sequence"/>
</dbReference>
<keyword evidence="5" id="KW-1185">Reference proteome</keyword>
<accession>A0ABD3K9X0</accession>
<dbReference type="PANTHER" id="PTHR47186:SF18">
    <property type="entry name" value="RX N-TERMINAL DOMAIN-CONTAINING PROTEIN"/>
    <property type="match status" value="1"/>
</dbReference>
<dbReference type="PANTHER" id="PTHR47186">
    <property type="entry name" value="LEUCINE-RICH REPEAT-CONTAINING PROTEIN 57"/>
    <property type="match status" value="1"/>
</dbReference>
<proteinExistence type="predicted"/>
<dbReference type="EMBL" id="JBJKBG010000006">
    <property type="protein sequence ID" value="KAL3736820.1"/>
    <property type="molecule type" value="Genomic_DNA"/>
</dbReference>
<evidence type="ECO:0000256" key="2">
    <source>
        <dbReference type="ARBA" id="ARBA00022737"/>
    </source>
</evidence>
<dbReference type="Gene3D" id="3.80.10.10">
    <property type="entry name" value="Ribonuclease Inhibitor"/>
    <property type="match status" value="2"/>
</dbReference>
<name>A0ABD3K9X0_EUCGL</name>